<dbReference type="EMBL" id="KB096742">
    <property type="protein sequence ID" value="ESO02010.1"/>
    <property type="molecule type" value="Genomic_DNA"/>
</dbReference>
<reference evidence="1 3" key="2">
    <citation type="journal article" date="2013" name="Nature">
        <title>Insights into bilaterian evolution from three spiralian genomes.</title>
        <authorList>
            <person name="Simakov O."/>
            <person name="Marletaz F."/>
            <person name="Cho S.J."/>
            <person name="Edsinger-Gonzales E."/>
            <person name="Havlak P."/>
            <person name="Hellsten U."/>
            <person name="Kuo D.H."/>
            <person name="Larsson T."/>
            <person name="Lv J."/>
            <person name="Arendt D."/>
            <person name="Savage R."/>
            <person name="Osoegawa K."/>
            <person name="de Jong P."/>
            <person name="Grimwood J."/>
            <person name="Chapman J.A."/>
            <person name="Shapiro H."/>
            <person name="Aerts A."/>
            <person name="Otillar R.P."/>
            <person name="Terry A.Y."/>
            <person name="Boore J.L."/>
            <person name="Grigoriev I.V."/>
            <person name="Lindberg D.R."/>
            <person name="Seaver E.C."/>
            <person name="Weisblat D.A."/>
            <person name="Putnam N.H."/>
            <person name="Rokhsar D.S."/>
        </authorList>
    </citation>
    <scope>NUCLEOTIDE SEQUENCE</scope>
</reference>
<organism evidence="2 3">
    <name type="scientific">Helobdella robusta</name>
    <name type="common">Californian leech</name>
    <dbReference type="NCBI Taxonomy" id="6412"/>
    <lineage>
        <taxon>Eukaryota</taxon>
        <taxon>Metazoa</taxon>
        <taxon>Spiralia</taxon>
        <taxon>Lophotrochozoa</taxon>
        <taxon>Annelida</taxon>
        <taxon>Clitellata</taxon>
        <taxon>Hirudinea</taxon>
        <taxon>Rhynchobdellida</taxon>
        <taxon>Glossiphoniidae</taxon>
        <taxon>Helobdella</taxon>
    </lineage>
</organism>
<dbReference type="RefSeq" id="XP_009019418.1">
    <property type="nucleotide sequence ID" value="XM_009021170.1"/>
</dbReference>
<reference evidence="3" key="1">
    <citation type="submission" date="2012-12" db="EMBL/GenBank/DDBJ databases">
        <authorList>
            <person name="Hellsten U."/>
            <person name="Grimwood J."/>
            <person name="Chapman J.A."/>
            <person name="Shapiro H."/>
            <person name="Aerts A."/>
            <person name="Otillar R.P."/>
            <person name="Terry A.Y."/>
            <person name="Boore J.L."/>
            <person name="Simakov O."/>
            <person name="Marletaz F."/>
            <person name="Cho S.-J."/>
            <person name="Edsinger-Gonzales E."/>
            <person name="Havlak P."/>
            <person name="Kuo D.-H."/>
            <person name="Larsson T."/>
            <person name="Lv J."/>
            <person name="Arendt D."/>
            <person name="Savage R."/>
            <person name="Osoegawa K."/>
            <person name="de Jong P."/>
            <person name="Lindberg D.R."/>
            <person name="Seaver E.C."/>
            <person name="Weisblat D.A."/>
            <person name="Putnam N.H."/>
            <person name="Grigoriev I.V."/>
            <person name="Rokhsar D.S."/>
        </authorList>
    </citation>
    <scope>NUCLEOTIDE SEQUENCE</scope>
</reference>
<dbReference type="EMBL" id="AMQM01000773">
    <property type="status" value="NOT_ANNOTATED_CDS"/>
    <property type="molecule type" value="Genomic_DNA"/>
</dbReference>
<dbReference type="KEGG" id="hro:HELRODRAFT_161231"/>
<sequence length="122" mass="13706">MEIKWCLFHWELQVVLEWPKDNPKWSGNFHTGITGTKCTRGAVKKTPSLEIPLICGDLHGHAGDKANGFHGQGSGQIVRAVKSRCSTMTTINQIILEIRQGKHKYQSTSNLTFKEKFLKDGI</sequence>
<gene>
    <name evidence="2" type="primary">20199086</name>
    <name evidence="1" type="ORF">HELRODRAFT_161231</name>
</gene>
<keyword evidence="3" id="KW-1185">Reference proteome</keyword>
<evidence type="ECO:0000313" key="1">
    <source>
        <dbReference type="EMBL" id="ESO02010.1"/>
    </source>
</evidence>
<dbReference type="GeneID" id="20199086"/>
<evidence type="ECO:0000313" key="2">
    <source>
        <dbReference type="EnsemblMetazoa" id="HelroP161231"/>
    </source>
</evidence>
<dbReference type="InParanoid" id="T1ER86"/>
<evidence type="ECO:0000313" key="3">
    <source>
        <dbReference type="Proteomes" id="UP000015101"/>
    </source>
</evidence>
<proteinExistence type="predicted"/>
<protein>
    <submittedName>
        <fullName evidence="1 2">Uncharacterized protein</fullName>
    </submittedName>
</protein>
<dbReference type="AlphaFoldDB" id="T1ER86"/>
<accession>T1ER86</accession>
<reference evidence="2" key="3">
    <citation type="submission" date="2015-06" db="UniProtKB">
        <authorList>
            <consortium name="EnsemblMetazoa"/>
        </authorList>
    </citation>
    <scope>IDENTIFICATION</scope>
</reference>
<dbReference type="Proteomes" id="UP000015101">
    <property type="component" value="Unassembled WGS sequence"/>
</dbReference>
<name>T1ER86_HELRO</name>
<dbReference type="EnsemblMetazoa" id="HelroT161231">
    <property type="protein sequence ID" value="HelroP161231"/>
    <property type="gene ID" value="HelroG161231"/>
</dbReference>
<dbReference type="CTD" id="20199086"/>
<dbReference type="HOGENOM" id="CLU_2029196_0_0_1"/>